<dbReference type="EMBL" id="KJ473423">
    <property type="protein sequence ID" value="AHY26779.1"/>
    <property type="molecule type" value="Genomic_DNA"/>
</dbReference>
<reference evidence="1 2" key="1">
    <citation type="journal article" date="2014" name="PLoS ONE">
        <title>Characterization of Newly Isolated Lytic Bacteriophages Active against Acinetobacter baumannii.</title>
        <authorList>
            <person name="Merabishvili M."/>
            <person name="Vandenheuvel D."/>
            <person name="Kropinski A.M."/>
            <person name="Mast J."/>
            <person name="De Vos D."/>
            <person name="Verbeken G."/>
            <person name="Noben J.P."/>
            <person name="Lavigne R."/>
            <person name="Vaneechoutte M."/>
            <person name="Pirnay J.P."/>
        </authorList>
    </citation>
    <scope>NUCLEOTIDE SEQUENCE [LARGE SCALE GENOMIC DNA]</scope>
</reference>
<organism evidence="1 2">
    <name type="scientific">Acinetobacter phage vB_AbaP_Acibel007</name>
    <dbReference type="NCBI Taxonomy" id="1481187"/>
    <lineage>
        <taxon>Viruses</taxon>
        <taxon>Duplodnaviria</taxon>
        <taxon>Heunggongvirae</taxon>
        <taxon>Uroviricota</taxon>
        <taxon>Caudoviricetes</taxon>
        <taxon>Autographivirales</taxon>
        <taxon>Autoscriptoviridae</taxon>
        <taxon>Beijerinckvirinae</taxon>
        <taxon>Daemvirus</taxon>
        <taxon>Daemvirus acibel007</taxon>
    </lineage>
</organism>
<dbReference type="GeneID" id="22112140"/>
<gene>
    <name evidence="1" type="ORF">vB_AbaP_Acibel007_8</name>
</gene>
<name>A0A075DXA5_9CAUD</name>
<protein>
    <submittedName>
        <fullName evidence="1">Uncharacterized protein</fullName>
    </submittedName>
</protein>
<accession>A0A075DXA5</accession>
<evidence type="ECO:0000313" key="1">
    <source>
        <dbReference type="EMBL" id="AHY26779.1"/>
    </source>
</evidence>
<sequence length="249" mass="29067">MLHPSLNTYTTLKVDSPLSRKSTKFLVSPEFGSTELLPLVAEVLKGFTPYTNGLGYYWEEDEVAMEYLGSGCFSSVFKHPNRTDRAIKLFRNYREDSTCYQYLRLCANKTIDYEWCPTVHSLGRIKVISYNSKQGHWETRDCAYAELDLLPYNCNDSAVYMDDWYAEFRDDVKDVYFPFGDMDLKPDNVLGKVNDEGICQYFITDPIWNSEPEHYEPIPEPLKELYVYPKTNGTFINNLRESIKHGRVW</sequence>
<dbReference type="Proteomes" id="UP000028860">
    <property type="component" value="Segment"/>
</dbReference>
<keyword evidence="2" id="KW-1185">Reference proteome</keyword>
<proteinExistence type="predicted"/>
<evidence type="ECO:0000313" key="2">
    <source>
        <dbReference type="Proteomes" id="UP000028860"/>
    </source>
</evidence>
<dbReference type="RefSeq" id="YP_009103219.1">
    <property type="nucleotide sequence ID" value="NC_025457.1"/>
</dbReference>
<dbReference type="KEGG" id="vg:22112140"/>